<gene>
    <name evidence="2" type="ORF">EZS28_022398</name>
</gene>
<feature type="region of interest" description="Disordered" evidence="1">
    <location>
        <begin position="482"/>
        <end position="570"/>
    </location>
</feature>
<name>A0A5J4VHY4_9EUKA</name>
<comment type="caution">
    <text evidence="2">The sequence shown here is derived from an EMBL/GenBank/DDBJ whole genome shotgun (WGS) entry which is preliminary data.</text>
</comment>
<feature type="compositionally biased region" description="Low complexity" evidence="1">
    <location>
        <begin position="632"/>
        <end position="662"/>
    </location>
</feature>
<dbReference type="AlphaFoldDB" id="A0A5J4VHY4"/>
<feature type="region of interest" description="Disordered" evidence="1">
    <location>
        <begin position="614"/>
        <end position="696"/>
    </location>
</feature>
<evidence type="ECO:0000313" key="3">
    <source>
        <dbReference type="Proteomes" id="UP000324800"/>
    </source>
</evidence>
<dbReference type="Proteomes" id="UP000324800">
    <property type="component" value="Unassembled WGS sequence"/>
</dbReference>
<dbReference type="EMBL" id="SNRW01006978">
    <property type="protein sequence ID" value="KAA6382074.1"/>
    <property type="molecule type" value="Genomic_DNA"/>
</dbReference>
<evidence type="ECO:0000313" key="2">
    <source>
        <dbReference type="EMBL" id="KAA6382074.1"/>
    </source>
</evidence>
<dbReference type="SUPFAM" id="SSF50998">
    <property type="entry name" value="Quinoprotein alcohol dehydrogenase-like"/>
    <property type="match status" value="1"/>
</dbReference>
<feature type="compositionally biased region" description="Acidic residues" evidence="1">
    <location>
        <begin position="513"/>
        <end position="537"/>
    </location>
</feature>
<feature type="region of interest" description="Disordered" evidence="1">
    <location>
        <begin position="427"/>
        <end position="451"/>
    </location>
</feature>
<sequence length="794" mass="88089">MSTQKYAEVKRLDKFFTIPAGYIGNNFAFTPNLIWLSNNKFFLVSSSNDAREINNQSLVGQITAFVIIPATQSVWVAQDAGQDQEVKITKVFRLNPVIKFNSLAVSSLYPEQVWCGAENGKIYRIDSVTYTITAEITIPLLNEPISKLACAAGGFLWVGGQKGTILCLSEKKWSLGEGEEEDDDEVEEQVQLVISQNQNLNQNLGNSVDLNATDNTNANAASSPQTLGGSFGSGNSSSDTNQQDEPQALNAAVDVKKSPLQKTTTVTVTSSSQSVTKTPTGYASIQKNKQITSSTTKYVTPVAKTTANKPRQTIGISSQTRIQTSSYSQQSVKRQTTQVASVNQLAQGINQAAGLSKIRGGINQSNLQGSQQAGVEVKKFDILKRADGTLFVEVNSPEVLFEAHQAQFGKITALYAETILIEKEIKPKKQRESDEQIITEQQSQQQQQQQTKKKRIIIISHAYVGSEKGTLWKLSAKLNIRKTKKAKKPTTRPNSPQIGSDNKNEANINQQGEQEDDDEDLDNYADDERSEDDDEDNKDTLGGKRKDQESKNKENEADSEKRKEEKEKEKYKPTAVYQLRFKQGIINQILPWANWIVVLVNNQYVFMIRRQKEKKETAPLPTDSTNQQPKLGATTATSSSAQSQQTQGSVQSNNTQQSTGSNNIPFSPLSHSFDVSAKPPSSLSQQQQQQQSSSSGGQLYTLSALYQKLLISDGKEKEGDGNLPFGRVFLMTPKVARSSRVLITRIDLKLEQQKKQILSMAIQWPGYLWITTRVENEKKGILLCFADERDISWR</sequence>
<feature type="compositionally biased region" description="Basic and acidic residues" evidence="1">
    <location>
        <begin position="538"/>
        <end position="570"/>
    </location>
</feature>
<organism evidence="2 3">
    <name type="scientific">Streblomastix strix</name>
    <dbReference type="NCBI Taxonomy" id="222440"/>
    <lineage>
        <taxon>Eukaryota</taxon>
        <taxon>Metamonada</taxon>
        <taxon>Preaxostyla</taxon>
        <taxon>Oxymonadida</taxon>
        <taxon>Streblomastigidae</taxon>
        <taxon>Streblomastix</taxon>
    </lineage>
</organism>
<proteinExistence type="predicted"/>
<dbReference type="InterPro" id="IPR011047">
    <property type="entry name" value="Quinoprotein_ADH-like_sf"/>
</dbReference>
<feature type="compositionally biased region" description="Low complexity" evidence="1">
    <location>
        <begin position="681"/>
        <end position="696"/>
    </location>
</feature>
<feature type="compositionally biased region" description="Low complexity" evidence="1">
    <location>
        <begin position="204"/>
        <end position="221"/>
    </location>
</feature>
<reference evidence="2 3" key="1">
    <citation type="submission" date="2019-03" db="EMBL/GenBank/DDBJ databases">
        <title>Single cell metagenomics reveals metabolic interactions within the superorganism composed of flagellate Streblomastix strix and complex community of Bacteroidetes bacteria on its surface.</title>
        <authorList>
            <person name="Treitli S.C."/>
            <person name="Kolisko M."/>
            <person name="Husnik F."/>
            <person name="Keeling P."/>
            <person name="Hampl V."/>
        </authorList>
    </citation>
    <scope>NUCLEOTIDE SEQUENCE [LARGE SCALE GENOMIC DNA]</scope>
    <source>
        <strain evidence="2">ST1C</strain>
    </source>
</reference>
<evidence type="ECO:0000256" key="1">
    <source>
        <dbReference type="SAM" id="MobiDB-lite"/>
    </source>
</evidence>
<feature type="region of interest" description="Disordered" evidence="1">
    <location>
        <begin position="204"/>
        <end position="245"/>
    </location>
</feature>
<feature type="compositionally biased region" description="Low complexity" evidence="1">
    <location>
        <begin position="436"/>
        <end position="450"/>
    </location>
</feature>
<accession>A0A5J4VHY4</accession>
<feature type="compositionally biased region" description="Polar residues" evidence="1">
    <location>
        <begin position="494"/>
        <end position="512"/>
    </location>
</feature>
<feature type="non-terminal residue" evidence="2">
    <location>
        <position position="794"/>
    </location>
</feature>
<protein>
    <submittedName>
        <fullName evidence="2">Uncharacterized protein</fullName>
    </submittedName>
</protein>